<evidence type="ECO:0000313" key="2">
    <source>
        <dbReference type="Proteomes" id="UP000752696"/>
    </source>
</evidence>
<reference evidence="1" key="1">
    <citation type="submission" date="2020-07" db="EMBL/GenBank/DDBJ databases">
        <authorList>
            <person name="Nazaruddin N."/>
        </authorList>
    </citation>
    <scope>NUCLEOTIDE SEQUENCE</scope>
</reference>
<organism evidence="1 2">
    <name type="scientific">Heterotrigona itama</name>
    <dbReference type="NCBI Taxonomy" id="395501"/>
    <lineage>
        <taxon>Eukaryota</taxon>
        <taxon>Metazoa</taxon>
        <taxon>Ecdysozoa</taxon>
        <taxon>Arthropoda</taxon>
        <taxon>Hexapoda</taxon>
        <taxon>Insecta</taxon>
        <taxon>Pterygota</taxon>
        <taxon>Neoptera</taxon>
        <taxon>Endopterygota</taxon>
        <taxon>Hymenoptera</taxon>
        <taxon>Apocrita</taxon>
        <taxon>Aculeata</taxon>
        <taxon>Apoidea</taxon>
        <taxon>Anthophila</taxon>
        <taxon>Apidae</taxon>
        <taxon>Heterotrigona</taxon>
    </lineage>
</organism>
<keyword evidence="2" id="KW-1185">Reference proteome</keyword>
<dbReference type="AlphaFoldDB" id="A0A6V7GUI1"/>
<protein>
    <submittedName>
        <fullName evidence="1">Uncharacterized protein</fullName>
    </submittedName>
</protein>
<comment type="caution">
    <text evidence="1">The sequence shown here is derived from an EMBL/GenBank/DDBJ whole genome shotgun (WGS) entry which is preliminary data.</text>
</comment>
<proteinExistence type="predicted"/>
<dbReference type="EMBL" id="CAJDYZ010001191">
    <property type="protein sequence ID" value="CAD1468704.1"/>
    <property type="molecule type" value="Genomic_DNA"/>
</dbReference>
<sequence length="124" mass="14350">MSPHVVLLQVTGRQSADNSSLKYGAMYEETKPRTIRAQFDKAEYEEMLNEHYETYSPMISQQVFKNTIIDTLRSKNSESLNSDFISLQGNIVMDKLATQSEEGIKLWKDMEKIGRKLDPTNDRR</sequence>
<name>A0A6V7GUI1_9HYME</name>
<accession>A0A6V7GUI1</accession>
<evidence type="ECO:0000313" key="1">
    <source>
        <dbReference type="EMBL" id="CAD1468704.1"/>
    </source>
</evidence>
<dbReference type="Proteomes" id="UP000752696">
    <property type="component" value="Unassembled WGS sequence"/>
</dbReference>
<gene>
    <name evidence="1" type="ORF">MHI_LOCUS64619</name>
</gene>